<feature type="domain" description="Phage tail tape measure protein" evidence="2">
    <location>
        <begin position="236"/>
        <end position="410"/>
    </location>
</feature>
<feature type="region of interest" description="Disordered" evidence="1">
    <location>
        <begin position="1090"/>
        <end position="1124"/>
    </location>
</feature>
<evidence type="ECO:0000313" key="4">
    <source>
        <dbReference type="EMBL" id="MFH5242281.1"/>
    </source>
</evidence>
<dbReference type="Proteomes" id="UP001609219">
    <property type="component" value="Unassembled WGS sequence"/>
</dbReference>
<dbReference type="InterPro" id="IPR010090">
    <property type="entry name" value="Phage_tape_meas"/>
</dbReference>
<dbReference type="EMBL" id="JBIMSP010000012">
    <property type="protein sequence ID" value="MFH5242281.1"/>
    <property type="molecule type" value="Genomic_DNA"/>
</dbReference>
<protein>
    <submittedName>
        <fullName evidence="4">Phage tail tape measure protein</fullName>
    </submittedName>
</protein>
<feature type="region of interest" description="Disordered" evidence="1">
    <location>
        <begin position="1164"/>
        <end position="1203"/>
    </location>
</feature>
<feature type="compositionally biased region" description="Low complexity" evidence="1">
    <location>
        <begin position="1165"/>
        <end position="1198"/>
    </location>
</feature>
<reference evidence="5 6" key="1">
    <citation type="submission" date="2024-10" db="EMBL/GenBank/DDBJ databases">
        <authorList>
            <person name="Riesco R."/>
        </authorList>
    </citation>
    <scope>NUCLEOTIDE SEQUENCE [LARGE SCALE GENOMIC DNA]</scope>
    <source>
        <strain evidence="4 5">NCIMB 15448</strain>
        <strain evidence="3 6">NCIMB 15450</strain>
    </source>
</reference>
<evidence type="ECO:0000256" key="1">
    <source>
        <dbReference type="SAM" id="MobiDB-lite"/>
    </source>
</evidence>
<name>A0ABW7KJR9_9NOCA</name>
<dbReference type="EMBL" id="JBIMSN010000126">
    <property type="protein sequence ID" value="MFH5231884.1"/>
    <property type="molecule type" value="Genomic_DNA"/>
</dbReference>
<sequence>MALDVARLIARLEVDDSNLNRGLDTAEQRLRQLDAAAQRANQATRGIELQGNIAGDARQAEQAIGRVGDTAEQASRDVQRIATNADEASTAARRIEIPSGLAAAAQRASDAIGRIGSNAASASSSGSKLGDNFVSGFSDKLGDLASKSGPVAGSLIGIAVLGVAAGAALAGAIQQGMQQELDRDLFQARTGTTEAQARKFALAAGEAYSDAFGESVAQNLSTLKLALQNNIIDPAATQRDAEAVIASLDTISVALEGEVTESVNAVSALMSSGLATSAEEASDMIANAVGGSANKGQDLLEVINEYSAGWKNAGFSAEASLALIEQATDNGAWNADAPGDALREFGRRISEEGDTIVETLDGIGLNGAEMFERFKQGGPGAFDAFDEAFDKIRALEDPTARANAVMGLLGDTAGDFSDVFEQWDPSAALSSFGEFEGAAGRLAGIMGDNSATSVSGAMRSISTIADGLKGALAEAFGPKIQEFANMISNNRAGVIEFFITLGNGAFEAGKSILGFVASGLDAFASLTDAGTNMVVGILKGLAAMASGFDASSAILGVFGVEVPSVSEKIGNLARNLEEFGGSAANGMRAGADGIRNTVVPALGEAQERFNQFAGEMKLSAAFNDQAAKVNSAIGEIGMGIDGASIKIENWTGAIDRSNVQQVAMEDGLRGMVDQFREQTRTGLEAGNTVEILTAQYAANRDALIQQLMATGMGNQAAVDYLNSLGLIPNLVETQISQPGMPESHYALDVLKDKVVAIPDGKTIETTALTEDALDELVRLGLTVTQLPNGNIKVTAGTADAEAAMVEWINRRRSVTVDLALRRSYWQDQGVSPDLADQIQGPVPMVGQPRADGGITASYADGKLPDQAIVQPARGSRGLIQWAERETDGEAFIPFAASKRPRSLKIWAEAGKRLGALAMAEGGITSEDSARMGGGTINASLWQALKSNVPGAILTSAKTDHDDDGGYHPRGQAIDVDPSQANADYLWSIRSQLGQIITTIPDRIWYNVNGEGQTGQAAINTYTPSVVAQHDNHIHAMANAIVNAGAGTPNGGPDNRTTKQRNIDTVIAEGKRRGMSDKQIKTAVMALLAEAGGEDPGDAPGSEYDSEGGFQQRPSMGWGPAGEDLATDAGQFYERLAAVPGAEGMTEAQLAQAVQGSAHADGSNYAAQEAAATEAIAESSGRGTTSGPPSSATTTQSAGVGDGSRVFVTNWPTALGGGEKTPIATFSAKMFGSGGIEDHSAQISSGMRIWAEPETQGEAYIPLAQSKRQRSLAIWAETGKRLGVAGYADGGGFGGYSGPDTEDSMKPKNWYDALALGTGLAFTAASGLAGVASMAQSGTVDLGNIIPSFDTGSNDIPGASEAFQQATKVLEEILATLQKGGTIDANVTVDTNTGGVNAALLRSGIA</sequence>
<proteinExistence type="predicted"/>
<comment type="caution">
    <text evidence="4">The sequence shown here is derived from an EMBL/GenBank/DDBJ whole genome shotgun (WGS) entry which is preliminary data.</text>
</comment>
<evidence type="ECO:0000313" key="5">
    <source>
        <dbReference type="Proteomes" id="UP001609176"/>
    </source>
</evidence>
<gene>
    <name evidence="4" type="ORF">ACHIPV_10340</name>
    <name evidence="3" type="ORF">ACHIRB_25425</name>
</gene>
<evidence type="ECO:0000313" key="6">
    <source>
        <dbReference type="Proteomes" id="UP001609219"/>
    </source>
</evidence>
<accession>A0ABW7KJR9</accession>
<organism evidence="4 5">
    <name type="scientific">Antrihabitans spumae</name>
    <dbReference type="NCBI Taxonomy" id="3373370"/>
    <lineage>
        <taxon>Bacteria</taxon>
        <taxon>Bacillati</taxon>
        <taxon>Actinomycetota</taxon>
        <taxon>Actinomycetes</taxon>
        <taxon>Mycobacteriales</taxon>
        <taxon>Nocardiaceae</taxon>
        <taxon>Antrihabitans</taxon>
    </lineage>
</organism>
<evidence type="ECO:0000313" key="3">
    <source>
        <dbReference type="EMBL" id="MFH5231884.1"/>
    </source>
</evidence>
<dbReference type="RefSeq" id="WP_395124290.1">
    <property type="nucleotide sequence ID" value="NZ_JBIMSN010000126.1"/>
</dbReference>
<evidence type="ECO:0000259" key="2">
    <source>
        <dbReference type="Pfam" id="PF10145"/>
    </source>
</evidence>
<dbReference type="Proteomes" id="UP001609176">
    <property type="component" value="Unassembled WGS sequence"/>
</dbReference>
<keyword evidence="6" id="KW-1185">Reference proteome</keyword>
<dbReference type="Pfam" id="PF10145">
    <property type="entry name" value="PhageMin_Tail"/>
    <property type="match status" value="1"/>
</dbReference>